<keyword evidence="2" id="KW-1185">Reference proteome</keyword>
<evidence type="ECO:0000313" key="1">
    <source>
        <dbReference type="EMBL" id="KAF2659358.1"/>
    </source>
</evidence>
<proteinExistence type="predicted"/>
<evidence type="ECO:0000313" key="2">
    <source>
        <dbReference type="Proteomes" id="UP000799324"/>
    </source>
</evidence>
<protein>
    <submittedName>
        <fullName evidence="1">Uncharacterized protein</fullName>
    </submittedName>
</protein>
<dbReference type="OrthoDB" id="10017527at2759"/>
<dbReference type="AlphaFoldDB" id="A0A6A6TK91"/>
<dbReference type="EMBL" id="MU004307">
    <property type="protein sequence ID" value="KAF2659358.1"/>
    <property type="molecule type" value="Genomic_DNA"/>
</dbReference>
<reference evidence="1" key="1">
    <citation type="journal article" date="2020" name="Stud. Mycol.">
        <title>101 Dothideomycetes genomes: a test case for predicting lifestyles and emergence of pathogens.</title>
        <authorList>
            <person name="Haridas S."/>
            <person name="Albert R."/>
            <person name="Binder M."/>
            <person name="Bloem J."/>
            <person name="Labutti K."/>
            <person name="Salamov A."/>
            <person name="Andreopoulos B."/>
            <person name="Baker S."/>
            <person name="Barry K."/>
            <person name="Bills G."/>
            <person name="Bluhm B."/>
            <person name="Cannon C."/>
            <person name="Castanera R."/>
            <person name="Culley D."/>
            <person name="Daum C."/>
            <person name="Ezra D."/>
            <person name="Gonzalez J."/>
            <person name="Henrissat B."/>
            <person name="Kuo A."/>
            <person name="Liang C."/>
            <person name="Lipzen A."/>
            <person name="Lutzoni F."/>
            <person name="Magnuson J."/>
            <person name="Mondo S."/>
            <person name="Nolan M."/>
            <person name="Ohm R."/>
            <person name="Pangilinan J."/>
            <person name="Park H.-J."/>
            <person name="Ramirez L."/>
            <person name="Alfaro M."/>
            <person name="Sun H."/>
            <person name="Tritt A."/>
            <person name="Yoshinaga Y."/>
            <person name="Zwiers L.-H."/>
            <person name="Turgeon B."/>
            <person name="Goodwin S."/>
            <person name="Spatafora J."/>
            <person name="Crous P."/>
            <person name="Grigoriev I."/>
        </authorList>
    </citation>
    <scope>NUCLEOTIDE SEQUENCE</scope>
    <source>
        <strain evidence="1">CBS 122681</strain>
    </source>
</reference>
<accession>A0A6A6TK91</accession>
<organism evidence="1 2">
    <name type="scientific">Lophiostoma macrostomum CBS 122681</name>
    <dbReference type="NCBI Taxonomy" id="1314788"/>
    <lineage>
        <taxon>Eukaryota</taxon>
        <taxon>Fungi</taxon>
        <taxon>Dikarya</taxon>
        <taxon>Ascomycota</taxon>
        <taxon>Pezizomycotina</taxon>
        <taxon>Dothideomycetes</taxon>
        <taxon>Pleosporomycetidae</taxon>
        <taxon>Pleosporales</taxon>
        <taxon>Lophiostomataceae</taxon>
        <taxon>Lophiostoma</taxon>
    </lineage>
</organism>
<name>A0A6A6TK91_9PLEO</name>
<sequence length="113" mass="12123">MIGGAAEGQFQSKLFLIPTLNPKTPILKMRASILYSILLSTLATAAPLLATSATGEITDPAILNARTEIDDPAVLNARHVIHDPTVLNARTELEDPQVLNARTELEDPQVLNA</sequence>
<dbReference type="Proteomes" id="UP000799324">
    <property type="component" value="Unassembled WGS sequence"/>
</dbReference>
<gene>
    <name evidence="1" type="ORF">K491DRAFT_712643</name>
</gene>